<organism evidence="2 3">
    <name type="scientific">Rhizoctonia solani</name>
    <dbReference type="NCBI Taxonomy" id="456999"/>
    <lineage>
        <taxon>Eukaryota</taxon>
        <taxon>Fungi</taxon>
        <taxon>Dikarya</taxon>
        <taxon>Basidiomycota</taxon>
        <taxon>Agaricomycotina</taxon>
        <taxon>Agaricomycetes</taxon>
        <taxon>Cantharellales</taxon>
        <taxon>Ceratobasidiaceae</taxon>
        <taxon>Rhizoctonia</taxon>
    </lineage>
</organism>
<dbReference type="EMBL" id="CAJMWT010004548">
    <property type="protein sequence ID" value="CAE6492246.1"/>
    <property type="molecule type" value="Genomic_DNA"/>
</dbReference>
<gene>
    <name evidence="2" type="ORF">RDB_LOCUS130630</name>
</gene>
<dbReference type="AlphaFoldDB" id="A0A8H3CV24"/>
<name>A0A8H3CV24_9AGAM</name>
<reference evidence="2" key="1">
    <citation type="submission" date="2021-01" db="EMBL/GenBank/DDBJ databases">
        <authorList>
            <person name="Kaushik A."/>
        </authorList>
    </citation>
    <scope>NUCLEOTIDE SEQUENCE</scope>
    <source>
        <strain evidence="2">AG2-2IIIB</strain>
    </source>
</reference>
<dbReference type="Proteomes" id="UP000663843">
    <property type="component" value="Unassembled WGS sequence"/>
</dbReference>
<accession>A0A8H3CV24</accession>
<sequence>MYSGTLGCDSGESPSPLPPKDCQSMNRNQPTPSIFESALLYMNRAVSRRTMDNYNRCWPHNQNRLTTYRHTQMRRSVNAIETSGTQVGNKRLYTVVQALDASIPPSIDTTQIMREEHCKQIIYEYDLQRNSYCFTPPPPAFDNILLQAPKLNMRAVYLGARLFQALDENMVSRCIDRIDELEQELGCQLRSTTSLNSKASWLTTQVFLAFLKFVAIGSGSGYLLLQKSLSVFLCLVATDSSLHIEHPGGLVTSFPGALGAPQYELQWFIMYDTLTSFLLGTLPLVEYGYNGECDPASHGLEWVHGIPVAFIEIISQVNSWRAGSRVPPLDDWRKLETRALGWQSQLKVEGKASDNLTASIQQTIQLGKALENLPIGVHTLPHCIIVGLAAKYEKHRCIVHKKILSFKGHQVWLFGGSEFAQVLEHLWFGVGAGGAPVTWNDYIESRRAVVPI</sequence>
<feature type="region of interest" description="Disordered" evidence="1">
    <location>
        <begin position="1"/>
        <end position="29"/>
    </location>
</feature>
<protein>
    <submittedName>
        <fullName evidence="2">Uncharacterized protein</fullName>
    </submittedName>
</protein>
<evidence type="ECO:0000313" key="2">
    <source>
        <dbReference type="EMBL" id="CAE6492246.1"/>
    </source>
</evidence>
<proteinExistence type="predicted"/>
<comment type="caution">
    <text evidence="2">The sequence shown here is derived from an EMBL/GenBank/DDBJ whole genome shotgun (WGS) entry which is preliminary data.</text>
</comment>
<evidence type="ECO:0000313" key="3">
    <source>
        <dbReference type="Proteomes" id="UP000663843"/>
    </source>
</evidence>
<evidence type="ECO:0000256" key="1">
    <source>
        <dbReference type="SAM" id="MobiDB-lite"/>
    </source>
</evidence>